<proteinExistence type="predicted"/>
<dbReference type="InterPro" id="IPR024021">
    <property type="entry name" value="FeFe-hyd_HydE_rSAM"/>
</dbReference>
<evidence type="ECO:0000313" key="9">
    <source>
        <dbReference type="EMBL" id="SKA22901.1"/>
    </source>
</evidence>
<dbReference type="GO" id="GO:0016740">
    <property type="term" value="F:transferase activity"/>
    <property type="evidence" value="ECO:0007669"/>
    <property type="project" value="TreeGrafter"/>
</dbReference>
<keyword evidence="3" id="KW-0949">S-adenosyl-L-methionine</keyword>
<comment type="cofactor">
    <cofactor evidence="7">
        <name>[2Fe-2S] cluster</name>
        <dbReference type="ChEBI" id="CHEBI:190135"/>
    </cofactor>
</comment>
<dbReference type="InterPro" id="IPR058240">
    <property type="entry name" value="rSAM_sf"/>
</dbReference>
<dbReference type="CDD" id="cd01335">
    <property type="entry name" value="Radical_SAM"/>
    <property type="match status" value="1"/>
</dbReference>
<gene>
    <name evidence="9" type="ORF">SAMN02745885_02416</name>
</gene>
<dbReference type="NCBIfam" id="TIGR03956">
    <property type="entry name" value="rSAM_HydE"/>
    <property type="match status" value="1"/>
</dbReference>
<evidence type="ECO:0000259" key="8">
    <source>
        <dbReference type="PROSITE" id="PS51918"/>
    </source>
</evidence>
<evidence type="ECO:0000256" key="6">
    <source>
        <dbReference type="ARBA" id="ARBA00023014"/>
    </source>
</evidence>
<dbReference type="Gene3D" id="3.20.20.70">
    <property type="entry name" value="Aldolase class I"/>
    <property type="match status" value="1"/>
</dbReference>
<keyword evidence="6" id="KW-0411">Iron-sulfur</keyword>
<dbReference type="SFLD" id="SFLDG01082">
    <property type="entry name" value="B12-binding_domain_containing"/>
    <property type="match status" value="1"/>
</dbReference>
<dbReference type="InterPro" id="IPR021778">
    <property type="entry name" value="Se/S_carrier-like"/>
</dbReference>
<dbReference type="SFLD" id="SFLDG01060">
    <property type="entry name" value="BATS_domain_containing"/>
    <property type="match status" value="1"/>
</dbReference>
<dbReference type="GO" id="GO:0046872">
    <property type="term" value="F:metal ion binding"/>
    <property type="evidence" value="ECO:0007669"/>
    <property type="project" value="UniProtKB-KW"/>
</dbReference>
<keyword evidence="10" id="KW-1185">Reference proteome</keyword>
<dbReference type="RefSeq" id="WP_078666406.1">
    <property type="nucleotide sequence ID" value="NZ_FUXM01000042.1"/>
</dbReference>
<dbReference type="SMART" id="SM00729">
    <property type="entry name" value="Elp3"/>
    <property type="match status" value="1"/>
</dbReference>
<dbReference type="InterPro" id="IPR010722">
    <property type="entry name" value="BATS_dom"/>
</dbReference>
<dbReference type="InterPro" id="IPR034422">
    <property type="entry name" value="HydE/PylB-like"/>
</dbReference>
<dbReference type="SMART" id="SM00876">
    <property type="entry name" value="BATS"/>
    <property type="match status" value="1"/>
</dbReference>
<dbReference type="OrthoDB" id="9775764at2"/>
<evidence type="ECO:0000256" key="3">
    <source>
        <dbReference type="ARBA" id="ARBA00022691"/>
    </source>
</evidence>
<dbReference type="GO" id="GO:0044272">
    <property type="term" value="P:sulfur compound biosynthetic process"/>
    <property type="evidence" value="ECO:0007669"/>
    <property type="project" value="UniProtKB-ARBA"/>
</dbReference>
<protein>
    <submittedName>
        <fullName evidence="9">Biotin synthase</fullName>
    </submittedName>
</protein>
<evidence type="ECO:0000256" key="2">
    <source>
        <dbReference type="ARBA" id="ARBA00022485"/>
    </source>
</evidence>
<evidence type="ECO:0000256" key="5">
    <source>
        <dbReference type="ARBA" id="ARBA00023004"/>
    </source>
</evidence>
<dbReference type="GO" id="GO:0042364">
    <property type="term" value="P:water-soluble vitamin biosynthetic process"/>
    <property type="evidence" value="ECO:0007669"/>
    <property type="project" value="UniProtKB-ARBA"/>
</dbReference>
<comment type="cofactor">
    <cofactor evidence="1">
        <name>[4Fe-4S] cluster</name>
        <dbReference type="ChEBI" id="CHEBI:49883"/>
    </cofactor>
</comment>
<evidence type="ECO:0000256" key="4">
    <source>
        <dbReference type="ARBA" id="ARBA00022723"/>
    </source>
</evidence>
<dbReference type="PANTHER" id="PTHR43726:SF1">
    <property type="entry name" value="BIOTIN SYNTHASE"/>
    <property type="match status" value="1"/>
</dbReference>
<dbReference type="SFLD" id="SFLDG01280">
    <property type="entry name" value="HydE/PylB-like"/>
    <property type="match status" value="1"/>
</dbReference>
<dbReference type="GO" id="GO:0051539">
    <property type="term" value="F:4 iron, 4 sulfur cluster binding"/>
    <property type="evidence" value="ECO:0007669"/>
    <property type="project" value="UniProtKB-KW"/>
</dbReference>
<reference evidence="10" key="1">
    <citation type="submission" date="2017-02" db="EMBL/GenBank/DDBJ databases">
        <authorList>
            <person name="Varghese N."/>
            <person name="Submissions S."/>
        </authorList>
    </citation>
    <scope>NUCLEOTIDE SEQUENCE [LARGE SCALE GENOMIC DNA]</scope>
    <source>
        <strain evidence="10">DSM 16521</strain>
    </source>
</reference>
<keyword evidence="4" id="KW-0479">Metal-binding</keyword>
<dbReference type="SFLD" id="SFLDS00029">
    <property type="entry name" value="Radical_SAM"/>
    <property type="match status" value="1"/>
</dbReference>
<keyword evidence="5" id="KW-0408">Iron</keyword>
<sequence>MSLLQKFMAKARTEPSLLLVCASTQHMLKADHALREAGIATELLPTPRGIGSACTTVIRFAASHRTEVEKILAAEAIEWEGIYPYSTQPRRIDWSPVYAYPLAADYRELLQRLEREEPLSQEELARLLAVQDEAEEQALLTAGDLVRQECVGDMVDIRGAIEFSNYCRKNCYYCGLRRDNTVLPRYRMSEEEILATVDEIYRLGLRTVILQSGEDPYYTTEKILRLIRTIKERYGLRITLSLGERRAEEYRLLREAGANNYLLKLESGSPYLFAAAHPDDDYGERRRHLQLIKQAGLLSGSGNIVGLPGQTVMDLAADILHFKDDGIHMIGIGPFLPAANTPWADQPPGDLHLCLRVVALTRIVCQNVFLPATTAMATLHPRGQELALRAGANTIMLIMTPPQYRGNYQIYSNKNPVNLNYALEQIARAGRRPPRYLRQG</sequence>
<dbReference type="InterPro" id="IPR013785">
    <property type="entry name" value="Aldolase_TIM"/>
</dbReference>
<name>A0A1T4S510_9FIRM</name>
<dbReference type="Pfam" id="PF04055">
    <property type="entry name" value="Radical_SAM"/>
    <property type="match status" value="1"/>
</dbReference>
<dbReference type="SUPFAM" id="SSF102114">
    <property type="entry name" value="Radical SAM enzymes"/>
    <property type="match status" value="1"/>
</dbReference>
<feature type="domain" description="Radical SAM core" evidence="8">
    <location>
        <begin position="153"/>
        <end position="373"/>
    </location>
</feature>
<dbReference type="InterPro" id="IPR006638">
    <property type="entry name" value="Elp3/MiaA/NifB-like_rSAM"/>
</dbReference>
<dbReference type="AlphaFoldDB" id="A0A1T4S510"/>
<organism evidence="9 10">
    <name type="scientific">Carboxydocella sporoproducens DSM 16521</name>
    <dbReference type="NCBI Taxonomy" id="1121270"/>
    <lineage>
        <taxon>Bacteria</taxon>
        <taxon>Bacillati</taxon>
        <taxon>Bacillota</taxon>
        <taxon>Clostridia</taxon>
        <taxon>Eubacteriales</taxon>
        <taxon>Clostridiales Family XVI. Incertae Sedis</taxon>
        <taxon>Carboxydocella</taxon>
    </lineage>
</organism>
<dbReference type="Pfam" id="PF11823">
    <property type="entry name" value="Se_S_carrier"/>
    <property type="match status" value="1"/>
</dbReference>
<dbReference type="PANTHER" id="PTHR43726">
    <property type="entry name" value="3-METHYLORNITHINE SYNTHASE"/>
    <property type="match status" value="1"/>
</dbReference>
<dbReference type="EMBL" id="FUXM01000042">
    <property type="protein sequence ID" value="SKA22901.1"/>
    <property type="molecule type" value="Genomic_DNA"/>
</dbReference>
<evidence type="ECO:0000313" key="10">
    <source>
        <dbReference type="Proteomes" id="UP000189933"/>
    </source>
</evidence>
<dbReference type="Proteomes" id="UP000189933">
    <property type="component" value="Unassembled WGS sequence"/>
</dbReference>
<evidence type="ECO:0000256" key="7">
    <source>
        <dbReference type="ARBA" id="ARBA00034078"/>
    </source>
</evidence>
<keyword evidence="2" id="KW-0004">4Fe-4S</keyword>
<accession>A0A1T4S510</accession>
<dbReference type="PROSITE" id="PS51918">
    <property type="entry name" value="RADICAL_SAM"/>
    <property type="match status" value="1"/>
</dbReference>
<dbReference type="InterPro" id="IPR007197">
    <property type="entry name" value="rSAM"/>
</dbReference>
<evidence type="ECO:0000256" key="1">
    <source>
        <dbReference type="ARBA" id="ARBA00001966"/>
    </source>
</evidence>